<keyword evidence="5 8" id="KW-0028">Amino-acid biosynthesis</keyword>
<dbReference type="PANTHER" id="PTHR30239">
    <property type="entry name" value="ACETOLACTATE SYNTHASE SMALL SUBUNIT"/>
    <property type="match status" value="1"/>
</dbReference>
<dbReference type="OrthoDB" id="9787365at2"/>
<accession>A0A501WST8</accession>
<evidence type="ECO:0000256" key="7">
    <source>
        <dbReference type="ARBA" id="ARBA00048670"/>
    </source>
</evidence>
<dbReference type="FunFam" id="3.30.70.1150:FF:000001">
    <property type="entry name" value="Acetolactate synthase small subunit"/>
    <property type="match status" value="1"/>
</dbReference>
<keyword evidence="6 8" id="KW-0100">Branched-chain amino acid biosynthesis</keyword>
<evidence type="ECO:0000313" key="10">
    <source>
        <dbReference type="EMBL" id="TPE52783.1"/>
    </source>
</evidence>
<protein>
    <recommendedName>
        <fullName evidence="8">Acetolactate synthase small subunit</fullName>
        <shortName evidence="8">AHAS</shortName>
        <shortName evidence="8">ALS</shortName>
        <ecNumber evidence="8">2.2.1.6</ecNumber>
    </recommendedName>
    <alternativeName>
        <fullName evidence="8">Acetohydroxy-acid synthase small subunit</fullName>
    </alternativeName>
</protein>
<evidence type="ECO:0000256" key="1">
    <source>
        <dbReference type="ARBA" id="ARBA00004974"/>
    </source>
</evidence>
<dbReference type="PANTHER" id="PTHR30239:SF0">
    <property type="entry name" value="ACETOLACTATE SYNTHASE SMALL SUBUNIT 1, CHLOROPLASTIC"/>
    <property type="match status" value="1"/>
</dbReference>
<keyword evidence="11" id="KW-1185">Reference proteome</keyword>
<dbReference type="FunFam" id="3.30.70.260:FF:000001">
    <property type="entry name" value="Acetolactate synthase, small subunit"/>
    <property type="match status" value="1"/>
</dbReference>
<dbReference type="Pfam" id="PF10369">
    <property type="entry name" value="ALS_ss_C"/>
    <property type="match status" value="1"/>
</dbReference>
<dbReference type="Pfam" id="PF22629">
    <property type="entry name" value="ACT_AHAS_ss"/>
    <property type="match status" value="1"/>
</dbReference>
<dbReference type="Proteomes" id="UP000315901">
    <property type="component" value="Unassembled WGS sequence"/>
</dbReference>
<evidence type="ECO:0000256" key="6">
    <source>
        <dbReference type="ARBA" id="ARBA00023304"/>
    </source>
</evidence>
<comment type="function">
    <text evidence="8">Catalyzes the conversion of 2 pyruvate molecules into acetolactate in the first common step of the biosynthetic pathway of the branched-amino acids such as leucine, isoleucine, and valine.</text>
</comment>
<evidence type="ECO:0000256" key="5">
    <source>
        <dbReference type="ARBA" id="ARBA00022605"/>
    </source>
</evidence>
<dbReference type="EMBL" id="VFRR01000011">
    <property type="protein sequence ID" value="TPE52783.1"/>
    <property type="molecule type" value="Genomic_DNA"/>
</dbReference>
<dbReference type="CDD" id="cd04878">
    <property type="entry name" value="ACT_AHAS"/>
    <property type="match status" value="1"/>
</dbReference>
<evidence type="ECO:0000256" key="3">
    <source>
        <dbReference type="ARBA" id="ARBA00006341"/>
    </source>
</evidence>
<dbReference type="Gene3D" id="3.30.70.1150">
    <property type="entry name" value="ACT-like. Chain A, domain 2"/>
    <property type="match status" value="1"/>
</dbReference>
<comment type="pathway">
    <text evidence="2 8">Amino-acid biosynthesis; L-valine biosynthesis; L-valine from pyruvate: step 1/4.</text>
</comment>
<dbReference type="PROSITE" id="PS51671">
    <property type="entry name" value="ACT"/>
    <property type="match status" value="1"/>
</dbReference>
<dbReference type="SUPFAM" id="SSF55021">
    <property type="entry name" value="ACT-like"/>
    <property type="match status" value="2"/>
</dbReference>
<dbReference type="RefSeq" id="WP_140588103.1">
    <property type="nucleotide sequence ID" value="NZ_VFRR01000011.1"/>
</dbReference>
<dbReference type="EC" id="2.2.1.6" evidence="8"/>
<comment type="caution">
    <text evidence="10">The sequence shown here is derived from an EMBL/GenBank/DDBJ whole genome shotgun (WGS) entry which is preliminary data.</text>
</comment>
<dbReference type="NCBIfam" id="NF008864">
    <property type="entry name" value="PRK11895.1"/>
    <property type="match status" value="1"/>
</dbReference>
<dbReference type="InterPro" id="IPR045865">
    <property type="entry name" value="ACT-like_dom_sf"/>
</dbReference>
<dbReference type="InterPro" id="IPR002912">
    <property type="entry name" value="ACT_dom"/>
</dbReference>
<dbReference type="InterPro" id="IPR027271">
    <property type="entry name" value="Acetolactate_synth/TF_NikR_C"/>
</dbReference>
<evidence type="ECO:0000256" key="8">
    <source>
        <dbReference type="RuleBase" id="RU368092"/>
    </source>
</evidence>
<comment type="subunit">
    <text evidence="4 8">Dimer of large and small chains.</text>
</comment>
<dbReference type="InterPro" id="IPR019455">
    <property type="entry name" value="Acetolactate_synth_ssu_C"/>
</dbReference>
<evidence type="ECO:0000259" key="9">
    <source>
        <dbReference type="PROSITE" id="PS51671"/>
    </source>
</evidence>
<evidence type="ECO:0000313" key="11">
    <source>
        <dbReference type="Proteomes" id="UP000315901"/>
    </source>
</evidence>
<dbReference type="InterPro" id="IPR039557">
    <property type="entry name" value="AHAS_ACT"/>
</dbReference>
<dbReference type="GO" id="GO:0003984">
    <property type="term" value="F:acetolactate synthase activity"/>
    <property type="evidence" value="ECO:0007669"/>
    <property type="project" value="UniProtKB-UniRule"/>
</dbReference>
<dbReference type="InterPro" id="IPR004789">
    <property type="entry name" value="Acetalactate_synth_ssu"/>
</dbReference>
<dbReference type="NCBIfam" id="TIGR00119">
    <property type="entry name" value="acolac_sm"/>
    <property type="match status" value="1"/>
</dbReference>
<dbReference type="GO" id="GO:0009099">
    <property type="term" value="P:L-valine biosynthetic process"/>
    <property type="evidence" value="ECO:0007669"/>
    <property type="project" value="UniProtKB-UniRule"/>
</dbReference>
<dbReference type="UniPathway" id="UPA00047">
    <property type="reaction ID" value="UER00055"/>
</dbReference>
<name>A0A501WST8_9GAMM</name>
<proteinExistence type="inferred from homology"/>
<comment type="pathway">
    <text evidence="1 8">Amino-acid biosynthesis; L-isoleucine biosynthesis; L-isoleucine from 2-oxobutanoate: step 1/4.</text>
</comment>
<organism evidence="10 11">
    <name type="scientific">Maribrevibacterium harenarium</name>
    <dbReference type="NCBI Taxonomy" id="2589817"/>
    <lineage>
        <taxon>Bacteria</taxon>
        <taxon>Pseudomonadati</taxon>
        <taxon>Pseudomonadota</taxon>
        <taxon>Gammaproteobacteria</taxon>
        <taxon>Oceanospirillales</taxon>
        <taxon>Oceanospirillaceae</taxon>
        <taxon>Maribrevibacterium</taxon>
    </lineage>
</organism>
<keyword evidence="8 10" id="KW-0808">Transferase</keyword>
<comment type="catalytic activity">
    <reaction evidence="7 8">
        <text>2 pyruvate + H(+) = (2S)-2-acetolactate + CO2</text>
        <dbReference type="Rhea" id="RHEA:25249"/>
        <dbReference type="ChEBI" id="CHEBI:15361"/>
        <dbReference type="ChEBI" id="CHEBI:15378"/>
        <dbReference type="ChEBI" id="CHEBI:16526"/>
        <dbReference type="ChEBI" id="CHEBI:58476"/>
        <dbReference type="EC" id="2.2.1.6"/>
    </reaction>
</comment>
<feature type="domain" description="ACT" evidence="9">
    <location>
        <begin position="4"/>
        <end position="78"/>
    </location>
</feature>
<evidence type="ECO:0000256" key="2">
    <source>
        <dbReference type="ARBA" id="ARBA00005025"/>
    </source>
</evidence>
<dbReference type="GO" id="GO:1990610">
    <property type="term" value="F:acetolactate synthase regulator activity"/>
    <property type="evidence" value="ECO:0007669"/>
    <property type="project" value="UniProtKB-UniRule"/>
</dbReference>
<dbReference type="AlphaFoldDB" id="A0A501WST8"/>
<comment type="similarity">
    <text evidence="3 8">Belongs to the acetolactate synthase small subunit family.</text>
</comment>
<evidence type="ECO:0000256" key="4">
    <source>
        <dbReference type="ARBA" id="ARBA00011744"/>
    </source>
</evidence>
<dbReference type="Gene3D" id="3.30.70.260">
    <property type="match status" value="1"/>
</dbReference>
<gene>
    <name evidence="10" type="primary">ilvN</name>
    <name evidence="10" type="ORF">FJM67_07135</name>
</gene>
<sequence>MRHIISVLMENEPGALSRVVGLFSQRNFNIETLNVAPTDDPTLSRLTLTTFGSDQVVEQITKQLNKLIDVVKLVDLTEGQHIEREMMLVKVRASGAQRAEVKRTVDIFRGNIIDMTPSIYTVQVVGESDKLDGFLLALGGTHVLEVVRTGVSGIARGEKTLSL</sequence>
<dbReference type="InterPro" id="IPR054480">
    <property type="entry name" value="AHAS_small-like_ACT"/>
</dbReference>
<dbReference type="GO" id="GO:0005829">
    <property type="term" value="C:cytosol"/>
    <property type="evidence" value="ECO:0007669"/>
    <property type="project" value="TreeGrafter"/>
</dbReference>
<dbReference type="UniPathway" id="UPA00049">
    <property type="reaction ID" value="UER00059"/>
</dbReference>
<reference evidence="10 11" key="1">
    <citation type="submission" date="2019-06" db="EMBL/GenBank/DDBJ databases">
        <title>A novel bacterium of genus Marinomonas, isolated from coastal sand.</title>
        <authorList>
            <person name="Huang H."/>
            <person name="Mo K."/>
            <person name="Hu Y."/>
        </authorList>
    </citation>
    <scope>NUCLEOTIDE SEQUENCE [LARGE SCALE GENOMIC DNA]</scope>
    <source>
        <strain evidence="10 11">HB171799</strain>
    </source>
</reference>
<dbReference type="GO" id="GO:0009097">
    <property type="term" value="P:isoleucine biosynthetic process"/>
    <property type="evidence" value="ECO:0007669"/>
    <property type="project" value="UniProtKB-UniRule"/>
</dbReference>